<proteinExistence type="predicted"/>
<reference evidence="1 2" key="1">
    <citation type="submission" date="2014-12" db="EMBL/GenBank/DDBJ databases">
        <title>Complete genome sequence of Francisella guanzhouensis strain 08HL01032 isolated from air-conditioning system in China.</title>
        <authorList>
            <person name="Svensson D."/>
            <person name="Ohrman C."/>
            <person name="Backman S."/>
            <person name="Karlsson E."/>
            <person name="Nilsson E."/>
            <person name="Bystrom M."/>
            <person name="Larkeryd A."/>
            <person name="Stenberg P."/>
            <person name="Scholtz H.C."/>
            <person name="Forsman M."/>
            <person name="Sjodin A."/>
        </authorList>
    </citation>
    <scope>NUCLEOTIDE SEQUENCE [LARGE SCALE GENOMIC DNA]</scope>
    <source>
        <strain evidence="1 2">08HL01032</strain>
    </source>
</reference>
<dbReference type="STRING" id="594679.SD28_07125"/>
<dbReference type="AlphaFoldDB" id="A0A0A8E725"/>
<organism evidence="1 2">
    <name type="scientific">Allofrancisella guangzhouensis</name>
    <dbReference type="NCBI Taxonomy" id="594679"/>
    <lineage>
        <taxon>Bacteria</taxon>
        <taxon>Pseudomonadati</taxon>
        <taxon>Pseudomonadota</taxon>
        <taxon>Gammaproteobacteria</taxon>
        <taxon>Thiotrichales</taxon>
        <taxon>Francisellaceae</taxon>
        <taxon>Allofrancisella</taxon>
    </lineage>
</organism>
<dbReference type="Proteomes" id="UP000031104">
    <property type="component" value="Chromosome"/>
</dbReference>
<dbReference type="HOGENOM" id="CLU_1832242_0_0_6"/>
<dbReference type="KEGG" id="fgu:SD28_07125"/>
<gene>
    <name evidence="1" type="ORF">SD28_07125</name>
</gene>
<dbReference type="RefSeq" id="WP_039125437.1">
    <property type="nucleotide sequence ID" value="NZ_JACVKJ010000027.1"/>
</dbReference>
<name>A0A0A8E725_9GAMM</name>
<dbReference type="EMBL" id="CP010427">
    <property type="protein sequence ID" value="AJC49402.1"/>
    <property type="molecule type" value="Genomic_DNA"/>
</dbReference>
<evidence type="ECO:0000313" key="2">
    <source>
        <dbReference type="Proteomes" id="UP000031104"/>
    </source>
</evidence>
<evidence type="ECO:0000313" key="1">
    <source>
        <dbReference type="EMBL" id="AJC49402.1"/>
    </source>
</evidence>
<protein>
    <submittedName>
        <fullName evidence="1">Uncharacterized protein</fullName>
    </submittedName>
</protein>
<sequence length="139" mass="16329">MFILAFILFSNTSYRKITRYYCPDSSDFNADQNGSNTLRAKTNYNNLKIILYAKDNKPTGLPEFPQVFRSLKLINCTAENCQPTYLYYSNIENYIIQASSDKNQNITVDLKLNNYLIKNFCQFMEHVDCPFFITYKITF</sequence>
<keyword evidence="2" id="KW-1185">Reference proteome</keyword>
<accession>A0A0A8E725</accession>